<name>W6M7A0_9GAMM</name>
<dbReference type="EMBL" id="CBTJ020000076">
    <property type="protein sequence ID" value="CDI03816.1"/>
    <property type="molecule type" value="Genomic_DNA"/>
</dbReference>
<dbReference type="CDD" id="cd07185">
    <property type="entry name" value="OmpA_C-like"/>
    <property type="match status" value="1"/>
</dbReference>
<dbReference type="AlphaFoldDB" id="W6M7A0"/>
<reference evidence="5" key="2">
    <citation type="submission" date="2014-03" db="EMBL/GenBank/DDBJ databases">
        <title>Candidatus Competibacter-lineage genomes retrieved from metagenomes reveal functional metabolic diversity.</title>
        <authorList>
            <person name="McIlroy S.J."/>
            <person name="Albertsen M."/>
            <person name="Andresen E.K."/>
            <person name="Saunders A.M."/>
            <person name="Kristiansen R."/>
            <person name="Stokholm-Bjerregaard M."/>
            <person name="Nielsen K.L."/>
            <person name="Nielsen P.H."/>
        </authorList>
    </citation>
    <scope>NUCLEOTIDE SEQUENCE</scope>
    <source>
        <strain evidence="5">Run_A_D11</strain>
    </source>
</reference>
<dbReference type="NCBIfam" id="NF006543">
    <property type="entry name" value="PRK09039.1-2"/>
    <property type="match status" value="1"/>
</dbReference>
<dbReference type="PANTHER" id="PTHR30329:SF21">
    <property type="entry name" value="LIPOPROTEIN YIAD-RELATED"/>
    <property type="match status" value="1"/>
</dbReference>
<accession>W6M7A0</accession>
<evidence type="ECO:0000256" key="2">
    <source>
        <dbReference type="SAM" id="Coils"/>
    </source>
</evidence>
<keyword evidence="2" id="KW-0175">Coiled coil</keyword>
<evidence type="ECO:0000313" key="6">
    <source>
        <dbReference type="Proteomes" id="UP000035760"/>
    </source>
</evidence>
<feature type="transmembrane region" description="Helical" evidence="3">
    <location>
        <begin position="20"/>
        <end position="42"/>
    </location>
</feature>
<keyword evidence="1 3" id="KW-0472">Membrane</keyword>
<dbReference type="InterPro" id="IPR036737">
    <property type="entry name" value="OmpA-like_sf"/>
</dbReference>
<sequence length="340" mass="37641">MPRRRDPLSEFNIWPAFTDALSGLVMVLVFLITVFVITEVLIGREMMGKDSAIGQLQRIVDHLEGLAGDAEKEAVRLRGRVQGLESTAGERDRLMAQLRDELAAARAAQATLNADKTKAEETVTSVQEQAALLSARADRLALELARLNQALAANQQDLTQKDAVIVAQKDKIDALDSALKKKLQERVQELEKYASEFFGRLREVFAGNPDIKVVGDRFVFQSEVLFPPGDAALSASGSGDLDKFAMVYQQLAARLPPDLPVIIEVQGHTDRTPIRNSRFPSNWELSTARAQQVVNYLIQQGVAPQRLAAVGMGEYHPIDAADTPEAYRRNRRIELKITSR</sequence>
<dbReference type="Proteomes" id="UP000035760">
    <property type="component" value="Unassembled WGS sequence"/>
</dbReference>
<feature type="domain" description="OmpA-like" evidence="4">
    <location>
        <begin position="214"/>
        <end position="340"/>
    </location>
</feature>
<dbReference type="STRING" id="1400863.BN873_660050"/>
<evidence type="ECO:0000259" key="4">
    <source>
        <dbReference type="PROSITE" id="PS51123"/>
    </source>
</evidence>
<keyword evidence="6" id="KW-1185">Reference proteome</keyword>
<proteinExistence type="predicted"/>
<dbReference type="PROSITE" id="PS51123">
    <property type="entry name" value="OMPA_2"/>
    <property type="match status" value="1"/>
</dbReference>
<evidence type="ECO:0000256" key="1">
    <source>
        <dbReference type="PROSITE-ProRule" id="PRU00473"/>
    </source>
</evidence>
<dbReference type="InterPro" id="IPR050330">
    <property type="entry name" value="Bact_OuterMem_StrucFunc"/>
</dbReference>
<dbReference type="SUPFAM" id="SSF103088">
    <property type="entry name" value="OmpA-like"/>
    <property type="match status" value="1"/>
</dbReference>
<dbReference type="InterPro" id="IPR006665">
    <property type="entry name" value="OmpA-like"/>
</dbReference>
<organism evidence="5 6">
    <name type="scientific">Candidatus Competibacter denitrificans Run_A_D11</name>
    <dbReference type="NCBI Taxonomy" id="1400863"/>
    <lineage>
        <taxon>Bacteria</taxon>
        <taxon>Pseudomonadati</taxon>
        <taxon>Pseudomonadota</taxon>
        <taxon>Gammaproteobacteria</taxon>
        <taxon>Candidatus Competibacteraceae</taxon>
        <taxon>Candidatus Competibacter</taxon>
    </lineage>
</organism>
<keyword evidence="3" id="KW-1133">Transmembrane helix</keyword>
<reference evidence="5" key="1">
    <citation type="submission" date="2013-07" db="EMBL/GenBank/DDBJ databases">
        <authorList>
            <person name="McIlroy S."/>
        </authorList>
    </citation>
    <scope>NUCLEOTIDE SEQUENCE [LARGE SCALE GENOMIC DNA]</scope>
    <source>
        <strain evidence="5">Run_A_D11</strain>
    </source>
</reference>
<keyword evidence="3" id="KW-0812">Transmembrane</keyword>
<protein>
    <submittedName>
        <fullName evidence="5">OmpA/MotB domain protein</fullName>
    </submittedName>
</protein>
<dbReference type="Gene3D" id="1.10.287.1490">
    <property type="match status" value="1"/>
</dbReference>
<dbReference type="PANTHER" id="PTHR30329">
    <property type="entry name" value="STATOR ELEMENT OF FLAGELLAR MOTOR COMPLEX"/>
    <property type="match status" value="1"/>
</dbReference>
<comment type="caution">
    <text evidence="5">The sequence shown here is derived from an EMBL/GenBank/DDBJ whole genome shotgun (WGS) entry which is preliminary data.</text>
</comment>
<dbReference type="GO" id="GO:0016020">
    <property type="term" value="C:membrane"/>
    <property type="evidence" value="ECO:0007669"/>
    <property type="project" value="UniProtKB-UniRule"/>
</dbReference>
<dbReference type="Gene3D" id="3.30.1330.60">
    <property type="entry name" value="OmpA-like domain"/>
    <property type="match status" value="1"/>
</dbReference>
<evidence type="ECO:0000313" key="5">
    <source>
        <dbReference type="EMBL" id="CDI03816.1"/>
    </source>
</evidence>
<gene>
    <name evidence="5" type="ORF">BN873_660050</name>
</gene>
<dbReference type="Pfam" id="PF00691">
    <property type="entry name" value="OmpA"/>
    <property type="match status" value="1"/>
</dbReference>
<evidence type="ECO:0000256" key="3">
    <source>
        <dbReference type="SAM" id="Phobius"/>
    </source>
</evidence>
<feature type="coiled-coil region" evidence="2">
    <location>
        <begin position="95"/>
        <end position="157"/>
    </location>
</feature>
<dbReference type="RefSeq" id="WP_048674998.1">
    <property type="nucleotide sequence ID" value="NZ_CBTJ020000076.1"/>
</dbReference>